<organism evidence="2 3">
    <name type="scientific">Botryobasidium botryosum (strain FD-172 SS1)</name>
    <dbReference type="NCBI Taxonomy" id="930990"/>
    <lineage>
        <taxon>Eukaryota</taxon>
        <taxon>Fungi</taxon>
        <taxon>Dikarya</taxon>
        <taxon>Basidiomycota</taxon>
        <taxon>Agaricomycotina</taxon>
        <taxon>Agaricomycetes</taxon>
        <taxon>Cantharellales</taxon>
        <taxon>Botryobasidiaceae</taxon>
        <taxon>Botryobasidium</taxon>
    </lineage>
</organism>
<dbReference type="AlphaFoldDB" id="A0A067MD99"/>
<proteinExistence type="predicted"/>
<evidence type="ECO:0000313" key="2">
    <source>
        <dbReference type="EMBL" id="KDQ09571.1"/>
    </source>
</evidence>
<gene>
    <name evidence="2" type="ORF">BOTBODRAFT_525703</name>
</gene>
<protein>
    <submittedName>
        <fullName evidence="2">Uncharacterized protein</fullName>
    </submittedName>
</protein>
<accession>A0A067MD99</accession>
<keyword evidence="1" id="KW-1133">Transmembrane helix</keyword>
<keyword evidence="3" id="KW-1185">Reference proteome</keyword>
<dbReference type="HOGENOM" id="CLU_1895866_0_0_1"/>
<sequence>MCDPGAISSTCTNLGDQMSTYTVYLGLYPCLTVAVVAHTIILHLYVSCILLHVNLKDPSYAEHSLLQSLIGYTASTSTPNPPSSDTEVFRGCQYPTRPAPVIRRITTGHFKRIFRVIQSHPALSSTTLTTQPPL</sequence>
<dbReference type="InParanoid" id="A0A067MD99"/>
<evidence type="ECO:0000313" key="3">
    <source>
        <dbReference type="Proteomes" id="UP000027195"/>
    </source>
</evidence>
<name>A0A067MD99_BOTB1</name>
<keyword evidence="1" id="KW-0472">Membrane</keyword>
<reference evidence="3" key="1">
    <citation type="journal article" date="2014" name="Proc. Natl. Acad. Sci. U.S.A.">
        <title>Extensive sampling of basidiomycete genomes demonstrates inadequacy of the white-rot/brown-rot paradigm for wood decay fungi.</title>
        <authorList>
            <person name="Riley R."/>
            <person name="Salamov A.A."/>
            <person name="Brown D.W."/>
            <person name="Nagy L.G."/>
            <person name="Floudas D."/>
            <person name="Held B.W."/>
            <person name="Levasseur A."/>
            <person name="Lombard V."/>
            <person name="Morin E."/>
            <person name="Otillar R."/>
            <person name="Lindquist E.A."/>
            <person name="Sun H."/>
            <person name="LaButti K.M."/>
            <person name="Schmutz J."/>
            <person name="Jabbour D."/>
            <person name="Luo H."/>
            <person name="Baker S.E."/>
            <person name="Pisabarro A.G."/>
            <person name="Walton J.D."/>
            <person name="Blanchette R.A."/>
            <person name="Henrissat B."/>
            <person name="Martin F."/>
            <person name="Cullen D."/>
            <person name="Hibbett D.S."/>
            <person name="Grigoriev I.V."/>
        </authorList>
    </citation>
    <scope>NUCLEOTIDE SEQUENCE [LARGE SCALE GENOMIC DNA]</scope>
    <source>
        <strain evidence="3">FD-172 SS1</strain>
    </source>
</reference>
<dbReference type="Proteomes" id="UP000027195">
    <property type="component" value="Unassembled WGS sequence"/>
</dbReference>
<feature type="transmembrane region" description="Helical" evidence="1">
    <location>
        <begin position="23"/>
        <end position="46"/>
    </location>
</feature>
<dbReference type="EMBL" id="KL198077">
    <property type="protein sequence ID" value="KDQ09571.1"/>
    <property type="molecule type" value="Genomic_DNA"/>
</dbReference>
<evidence type="ECO:0000256" key="1">
    <source>
        <dbReference type="SAM" id="Phobius"/>
    </source>
</evidence>
<keyword evidence="1" id="KW-0812">Transmembrane</keyword>